<name>A0A6F8YQH1_9ACTN</name>
<dbReference type="AlphaFoldDB" id="A0A6F8YQH1"/>
<protein>
    <submittedName>
        <fullName evidence="2">Uncharacterized protein</fullName>
    </submittedName>
</protein>
<evidence type="ECO:0000313" key="2">
    <source>
        <dbReference type="EMBL" id="BCB88158.1"/>
    </source>
</evidence>
<sequence>MTTSLLLSFMPYTIRRARLASQTALRLAPAGPPRTRRTTGRTSDLLARTRVGRGSGYEKAEAELRRVEGDDVAVAFGPPA</sequence>
<evidence type="ECO:0000313" key="3">
    <source>
        <dbReference type="Proteomes" id="UP000503011"/>
    </source>
</evidence>
<dbReference type="Proteomes" id="UP000503011">
    <property type="component" value="Chromosome"/>
</dbReference>
<accession>A0A6F8YQH1</accession>
<reference evidence="2 3" key="2">
    <citation type="submission" date="2020-03" db="EMBL/GenBank/DDBJ databases">
        <authorList>
            <person name="Ichikawa N."/>
            <person name="Kimura A."/>
            <person name="Kitahashi Y."/>
            <person name="Uohara A."/>
        </authorList>
    </citation>
    <scope>NUCLEOTIDE SEQUENCE [LARGE SCALE GENOMIC DNA]</scope>
    <source>
        <strain evidence="2 3">NBRC 105367</strain>
    </source>
</reference>
<proteinExistence type="predicted"/>
<gene>
    <name evidence="2" type="ORF">Psuf_054710</name>
</gene>
<evidence type="ECO:0000256" key="1">
    <source>
        <dbReference type="SAM" id="MobiDB-lite"/>
    </source>
</evidence>
<feature type="region of interest" description="Disordered" evidence="1">
    <location>
        <begin position="28"/>
        <end position="52"/>
    </location>
</feature>
<dbReference type="KEGG" id="psuu:Psuf_054710"/>
<organism evidence="2 3">
    <name type="scientific">Phytohabitans suffuscus</name>
    <dbReference type="NCBI Taxonomy" id="624315"/>
    <lineage>
        <taxon>Bacteria</taxon>
        <taxon>Bacillati</taxon>
        <taxon>Actinomycetota</taxon>
        <taxon>Actinomycetes</taxon>
        <taxon>Micromonosporales</taxon>
        <taxon>Micromonosporaceae</taxon>
    </lineage>
</organism>
<keyword evidence="3" id="KW-1185">Reference proteome</keyword>
<dbReference type="EMBL" id="AP022871">
    <property type="protein sequence ID" value="BCB88158.1"/>
    <property type="molecule type" value="Genomic_DNA"/>
</dbReference>
<reference evidence="2 3" key="1">
    <citation type="submission" date="2020-03" db="EMBL/GenBank/DDBJ databases">
        <title>Whole genome shotgun sequence of Phytohabitans suffuscus NBRC 105367.</title>
        <authorList>
            <person name="Komaki H."/>
            <person name="Tamura T."/>
        </authorList>
    </citation>
    <scope>NUCLEOTIDE SEQUENCE [LARGE SCALE GENOMIC DNA]</scope>
    <source>
        <strain evidence="2 3">NBRC 105367</strain>
    </source>
</reference>